<feature type="region of interest" description="Disordered" evidence="3">
    <location>
        <begin position="1314"/>
        <end position="1393"/>
    </location>
</feature>
<dbReference type="InterPro" id="IPR002999">
    <property type="entry name" value="Tudor"/>
</dbReference>
<feature type="compositionally biased region" description="Low complexity" evidence="3">
    <location>
        <begin position="1003"/>
        <end position="1020"/>
    </location>
</feature>
<feature type="compositionally biased region" description="Low complexity" evidence="3">
    <location>
        <begin position="1279"/>
        <end position="1289"/>
    </location>
</feature>
<dbReference type="GO" id="GO:0007064">
    <property type="term" value="P:mitotic sister chromatid cohesion"/>
    <property type="evidence" value="ECO:0007669"/>
    <property type="project" value="InterPro"/>
</dbReference>
<sequence length="1467" mass="153461">MQCIPAAPVAGVEVVGRSISLYMPKLALWNEGTVDMYDPNMLQHRVHLKDGPSGEEQQWVHLGRSQFRWLSELASGTPANPTHAGKPRQHDAVGWRVRVFWPAMGRWYQGKVKDYDASTGKHLLVYKDGDVQNAMLRNEAVEWLDKPASSARSGSPQKARSKVSSGATSHADGASPTSKARPSSKGPSSPQRKRSRLQSTSHGSQLPKVSKSGQSVRRAATGQDSFAPSASTQSDHQTSRRRDVDAQAPLRVVNSVAEHQAKRARSAQAEASIAKSCNRPPNNPHSNPQRPSSVPTQATSSTAPHTQASSLSRPAVQKPSSPVAPSPGKTASAANDSPCKRKGPPSILASIVVSMDEMNGAKNGQQLQQVASVRHPVADGWSLPAGLYPSYPSSSGAAPENPMQARLDSHAQAGPRIACSQQKSPTCMKSGGSPSAKAKAKAKARARQHAPRDGVTAKITSGRGRGHKTHRAAEPGRMHSSSKAGASGSSQGVSIPIQGPLDHMPGDPYLSAACNDGLNGQASSGENASLGDTALSNSTLPSSDPHDSQTPSSSNPQDPPPPAHARRGPGRGRKGSAGPGRLTGKRRHSGANAGQELSECREDDLSGARLSIYWTQDEQFYKAFIVLYDSYHKRCKVQYDDGEEEWLALPKQRFRWLLPRAQSAGCTAAMQASMAALGAEGIQPSSATSSAPGWLADQDQGTPSIQQSLPQGQAAVGGRLLVRFNPTGEMFGGEVLAWSECQKQHHVLYDDGEEEWMNLSAEDGLVWQGAQRGTSVSPGIPEGQSVPKGRAAVGWRIAVHWKEDAKFYAGEVISFDTATGRHEVLYDDGEKEHISLTSEKVKWVLPSNGTSTAEPRRVARSERSPGVKRGRGRPRHHHLDDAQGDVRPGKRPRLRHIRSPRSTLLLNVTSAAQEASAAAAAAALSPMATPIWAGFGTPGPSAEADELAGVEPVLQRNVVASSLSAKAGRPVAIERVRLICRCLQTNVDDPLDTEAPAEPAPVQPADEAAEPMQAAADGPANAESSGCSEPCKAPGAADGSRDEDVVDGSDAVKAVPVGPAAGTSLQQRQKLMERMQHRLAGLTMPTSRASPGQMSIASPLVTPLASPTSTMWTTPLTSPLSAQTNTTAHSAPSCITASPLETPAHPGPLHPAATPAGPEPLHPLSAAPAELPPVEDARGQEGGLATSASECPDQPAGLPDQSAKAPQAEAPAKFAIKALRGVGRTLHVSPSPLSTIGNTHPHSIVSGLVGQLQGLHPSVPRKPSRLQDDSKLKPVACPSTESSSPASSSIIHPGVPISSHGGSFFTYFHRPVADRQQDPGHAHSSPAEAGKQLVADPQEPPCSGPVTSPASGAAPNADKHTMDIKVGHDSDLAKPVGSRNPSVGIPDTPSLGQEERGMFTAALCALDSGLGGSLSSTGPSVGPATGGSLSRKGSGHSLDLDGIAEDHVMLQGFLAKDNGACLASEVA</sequence>
<evidence type="ECO:0000259" key="4">
    <source>
        <dbReference type="SMART" id="SM00333"/>
    </source>
</evidence>
<gene>
    <name evidence="5" type="ORF">WJX74_001631</name>
</gene>
<feature type="compositionally biased region" description="Basic residues" evidence="3">
    <location>
        <begin position="564"/>
        <end position="574"/>
    </location>
</feature>
<dbReference type="GO" id="GO:0005634">
    <property type="term" value="C:nucleus"/>
    <property type="evidence" value="ECO:0007669"/>
    <property type="project" value="UniProtKB-SubCell"/>
</dbReference>
<reference evidence="5 6" key="1">
    <citation type="journal article" date="2024" name="Nat. Commun.">
        <title>Phylogenomics reveals the evolutionary origins of lichenization in chlorophyte algae.</title>
        <authorList>
            <person name="Puginier C."/>
            <person name="Libourel C."/>
            <person name="Otte J."/>
            <person name="Skaloud P."/>
            <person name="Haon M."/>
            <person name="Grisel S."/>
            <person name="Petersen M."/>
            <person name="Berrin J.G."/>
            <person name="Delaux P.M."/>
            <person name="Dal Grande F."/>
            <person name="Keller J."/>
        </authorList>
    </citation>
    <scope>NUCLEOTIDE SEQUENCE [LARGE SCALE GENOMIC DNA]</scope>
    <source>
        <strain evidence="5 6">SAG 2145</strain>
    </source>
</reference>
<feature type="compositionally biased region" description="Basic residues" evidence="3">
    <location>
        <begin position="866"/>
        <end position="877"/>
    </location>
</feature>
<dbReference type="GO" id="GO:0000785">
    <property type="term" value="C:chromatin"/>
    <property type="evidence" value="ECO:0007669"/>
    <property type="project" value="TreeGrafter"/>
</dbReference>
<organism evidence="5 6">
    <name type="scientific">Apatococcus lobatus</name>
    <dbReference type="NCBI Taxonomy" id="904363"/>
    <lineage>
        <taxon>Eukaryota</taxon>
        <taxon>Viridiplantae</taxon>
        <taxon>Chlorophyta</taxon>
        <taxon>core chlorophytes</taxon>
        <taxon>Trebouxiophyceae</taxon>
        <taxon>Chlorellales</taxon>
        <taxon>Chlorellaceae</taxon>
        <taxon>Apatococcus</taxon>
    </lineage>
</organism>
<dbReference type="SUPFAM" id="SSF63748">
    <property type="entry name" value="Tudor/PWWP/MBT"/>
    <property type="match status" value="1"/>
</dbReference>
<feature type="domain" description="Tudor" evidence="4">
    <location>
        <begin position="789"/>
        <end position="847"/>
    </location>
</feature>
<dbReference type="GO" id="GO:0006281">
    <property type="term" value="P:DNA repair"/>
    <property type="evidence" value="ECO:0007669"/>
    <property type="project" value="TreeGrafter"/>
</dbReference>
<comment type="subcellular location">
    <subcellularLocation>
        <location evidence="1">Nucleus</location>
    </subcellularLocation>
</comment>
<feature type="compositionally biased region" description="Basic and acidic residues" evidence="3">
    <location>
        <begin position="854"/>
        <end position="865"/>
    </location>
</feature>
<feature type="region of interest" description="Disordered" evidence="3">
    <location>
        <begin position="1415"/>
        <end position="1435"/>
    </location>
</feature>
<evidence type="ECO:0000256" key="3">
    <source>
        <dbReference type="SAM" id="MobiDB-lite"/>
    </source>
</evidence>
<name>A0AAW1RGY3_9CHLO</name>
<dbReference type="InterPro" id="IPR039776">
    <property type="entry name" value="Pds5"/>
</dbReference>
<feature type="compositionally biased region" description="Polar residues" evidence="3">
    <location>
        <begin position="1120"/>
        <end position="1136"/>
    </location>
</feature>
<feature type="region of interest" description="Disordered" evidence="3">
    <location>
        <begin position="1120"/>
        <end position="1208"/>
    </location>
</feature>
<feature type="compositionally biased region" description="Basic and acidic residues" evidence="3">
    <location>
        <begin position="1357"/>
        <end position="1372"/>
    </location>
</feature>
<feature type="region of interest" description="Disordered" evidence="3">
    <location>
        <begin position="847"/>
        <end position="894"/>
    </location>
</feature>
<dbReference type="CDD" id="cd20404">
    <property type="entry name" value="Tudor_Agenet_AtEML-like"/>
    <property type="match status" value="3"/>
</dbReference>
<dbReference type="Proteomes" id="UP001438707">
    <property type="component" value="Unassembled WGS sequence"/>
</dbReference>
<feature type="compositionally biased region" description="Polar residues" evidence="3">
    <location>
        <begin position="175"/>
        <end position="190"/>
    </location>
</feature>
<feature type="region of interest" description="Disordered" evidence="3">
    <location>
        <begin position="683"/>
        <end position="709"/>
    </location>
</feature>
<feature type="compositionally biased region" description="Low complexity" evidence="3">
    <location>
        <begin position="1051"/>
        <end position="1062"/>
    </location>
</feature>
<evidence type="ECO:0000256" key="2">
    <source>
        <dbReference type="ARBA" id="ARBA00023242"/>
    </source>
</evidence>
<dbReference type="SMART" id="SM00333">
    <property type="entry name" value="TUDOR"/>
    <property type="match status" value="4"/>
</dbReference>
<feature type="region of interest" description="Disordered" evidence="3">
    <location>
        <begin position="408"/>
        <end position="601"/>
    </location>
</feature>
<feature type="region of interest" description="Disordered" evidence="3">
    <location>
        <begin position="989"/>
        <end position="1066"/>
    </location>
</feature>
<proteinExistence type="predicted"/>
<comment type="caution">
    <text evidence="5">The sequence shown here is derived from an EMBL/GenBank/DDBJ whole genome shotgun (WGS) entry which is preliminary data.</text>
</comment>
<dbReference type="PANTHER" id="PTHR12663:SF0">
    <property type="entry name" value="PRECOCIOUS DISSOCIATION OF SISTERS 5, ISOFORM A"/>
    <property type="match status" value="1"/>
</dbReference>
<feature type="domain" description="Tudor" evidence="4">
    <location>
        <begin position="89"/>
        <end position="147"/>
    </location>
</feature>
<dbReference type="PANTHER" id="PTHR12663">
    <property type="entry name" value="ANDROGEN INDUCED INHIBITOR OF PROLIFERATION AS3 / PDS5-RELATED"/>
    <property type="match status" value="1"/>
</dbReference>
<feature type="region of interest" description="Disordered" evidence="3">
    <location>
        <begin position="146"/>
        <end position="345"/>
    </location>
</feature>
<feature type="compositionally biased region" description="Polar residues" evidence="3">
    <location>
        <begin position="222"/>
        <end position="236"/>
    </location>
</feature>
<protein>
    <recommendedName>
        <fullName evidence="4">Tudor domain-containing protein</fullName>
    </recommendedName>
</protein>
<keyword evidence="6" id="KW-1185">Reference proteome</keyword>
<feature type="domain" description="Tudor" evidence="4">
    <location>
        <begin position="602"/>
        <end position="660"/>
    </location>
</feature>
<evidence type="ECO:0000313" key="5">
    <source>
        <dbReference type="EMBL" id="KAK9832915.1"/>
    </source>
</evidence>
<dbReference type="EMBL" id="JALJOS010000011">
    <property type="protein sequence ID" value="KAK9832915.1"/>
    <property type="molecule type" value="Genomic_DNA"/>
</dbReference>
<feature type="region of interest" description="Disordered" evidence="3">
    <location>
        <begin position="1254"/>
        <end position="1295"/>
    </location>
</feature>
<dbReference type="Gene3D" id="2.30.30.140">
    <property type="match status" value="3"/>
</dbReference>
<feature type="compositionally biased region" description="Polar residues" evidence="3">
    <location>
        <begin position="699"/>
        <end position="709"/>
    </location>
</feature>
<feature type="compositionally biased region" description="Basic residues" evidence="3">
    <location>
        <begin position="438"/>
        <end position="449"/>
    </location>
</feature>
<feature type="compositionally biased region" description="Polar residues" evidence="3">
    <location>
        <begin position="518"/>
        <end position="527"/>
    </location>
</feature>
<evidence type="ECO:0000256" key="1">
    <source>
        <dbReference type="ARBA" id="ARBA00004123"/>
    </source>
</evidence>
<accession>A0AAW1RGY3</accession>
<evidence type="ECO:0000313" key="6">
    <source>
        <dbReference type="Proteomes" id="UP001438707"/>
    </source>
</evidence>
<feature type="compositionally biased region" description="Polar residues" evidence="3">
    <location>
        <begin position="284"/>
        <end position="312"/>
    </location>
</feature>
<feature type="domain" description="Tudor" evidence="4">
    <location>
        <begin position="712"/>
        <end position="770"/>
    </location>
</feature>
<feature type="compositionally biased region" description="Polar residues" evidence="3">
    <location>
        <begin position="150"/>
        <end position="168"/>
    </location>
</feature>
<keyword evidence="2" id="KW-0539">Nucleus</keyword>
<feature type="compositionally biased region" description="Low complexity" evidence="3">
    <location>
        <begin position="481"/>
        <end position="494"/>
    </location>
</feature>